<sequence>MLSILTSLRENCIRDHIPVSKIYHYHDTISGMPNLSKHVARNLLFLLHTSTTERVRDIIDAAIKLSQQRGSRIFLVGGTVRDLLLRLKPRDFDFIIDNDPKSFIDDLSSKLRANRAYYSQFKTSTITIDGLRFDFARTRTEIYDRPGVLPRIHDASVEEDLYRRDFSINSMALELTDPKKPYLLDPTGGLADIANRAIRILHSSSFLDDPTRILRAIRYEQRLKFKITTNTRDLLLKAVKARTLSTVSGDRIRNEIDLIMDEPERASIFLRASRLGVLCSLHSSLSSGNWIKSLKKTGEDKLTYISTMAYKLSSNQTNSFISLINAPKDWAKVLKDMSYLSQKETTLNALSLQPIEIYLMLKNRSIHSLNAFKYSTNLKTTRKNICLYLDKYRHIHPSINGDRLMNLGVSQGPDIHIVLKNILAGRLNGTISTLPEEIQLAQAYLKSQKRT</sequence>
<dbReference type="Pfam" id="PF01743">
    <property type="entry name" value="PolyA_pol"/>
    <property type="match status" value="1"/>
</dbReference>
<organism evidence="11">
    <name type="scientific">marine metagenome</name>
    <dbReference type="NCBI Taxonomy" id="408172"/>
    <lineage>
        <taxon>unclassified sequences</taxon>
        <taxon>metagenomes</taxon>
        <taxon>ecological metagenomes</taxon>
    </lineage>
</organism>
<keyword evidence="6" id="KW-0479">Metal-binding</keyword>
<evidence type="ECO:0000256" key="7">
    <source>
        <dbReference type="ARBA" id="ARBA00022741"/>
    </source>
</evidence>
<dbReference type="AlphaFoldDB" id="A0A381XZT6"/>
<dbReference type="InterPro" id="IPR052390">
    <property type="entry name" value="tRNA_nt/polyA_polymerase"/>
</dbReference>
<dbReference type="InterPro" id="IPR002646">
    <property type="entry name" value="PolA_pol_head_dom"/>
</dbReference>
<keyword evidence="5" id="KW-0548">Nucleotidyltransferase</keyword>
<dbReference type="Gene3D" id="1.10.3090.10">
    <property type="entry name" value="cca-adding enzyme, domain 2"/>
    <property type="match status" value="1"/>
</dbReference>
<dbReference type="GO" id="GO:0008033">
    <property type="term" value="P:tRNA processing"/>
    <property type="evidence" value="ECO:0007669"/>
    <property type="project" value="UniProtKB-KW"/>
</dbReference>
<dbReference type="GO" id="GO:0000049">
    <property type="term" value="F:tRNA binding"/>
    <property type="evidence" value="ECO:0007669"/>
    <property type="project" value="UniProtKB-KW"/>
</dbReference>
<evidence type="ECO:0000256" key="3">
    <source>
        <dbReference type="ARBA" id="ARBA00022679"/>
    </source>
</evidence>
<gene>
    <name evidence="11" type="ORF">METZ01_LOCUS122795</name>
</gene>
<dbReference type="SUPFAM" id="SSF81891">
    <property type="entry name" value="Poly A polymerase C-terminal region-like"/>
    <property type="match status" value="1"/>
</dbReference>
<dbReference type="PANTHER" id="PTHR47788:SF1">
    <property type="entry name" value="A-ADDING TRNA NUCLEOTIDYLTRANSFERASE"/>
    <property type="match status" value="1"/>
</dbReference>
<evidence type="ECO:0000256" key="8">
    <source>
        <dbReference type="ARBA" id="ARBA00022842"/>
    </source>
</evidence>
<evidence type="ECO:0000256" key="5">
    <source>
        <dbReference type="ARBA" id="ARBA00022695"/>
    </source>
</evidence>
<evidence type="ECO:0000256" key="1">
    <source>
        <dbReference type="ARBA" id="ARBA00001946"/>
    </source>
</evidence>
<evidence type="ECO:0000256" key="4">
    <source>
        <dbReference type="ARBA" id="ARBA00022694"/>
    </source>
</evidence>
<keyword evidence="7" id="KW-0547">Nucleotide-binding</keyword>
<accession>A0A381XZT6</accession>
<keyword evidence="8" id="KW-0460">Magnesium</keyword>
<dbReference type="PANTHER" id="PTHR47788">
    <property type="entry name" value="POLYA POLYMERASE"/>
    <property type="match status" value="1"/>
</dbReference>
<dbReference type="SUPFAM" id="SSF81301">
    <property type="entry name" value="Nucleotidyltransferase"/>
    <property type="match status" value="1"/>
</dbReference>
<keyword evidence="4" id="KW-0819">tRNA processing</keyword>
<evidence type="ECO:0000256" key="9">
    <source>
        <dbReference type="ARBA" id="ARBA00022884"/>
    </source>
</evidence>
<dbReference type="GO" id="GO:0000166">
    <property type="term" value="F:nucleotide binding"/>
    <property type="evidence" value="ECO:0007669"/>
    <property type="project" value="UniProtKB-KW"/>
</dbReference>
<comment type="cofactor">
    <cofactor evidence="1">
        <name>Mg(2+)</name>
        <dbReference type="ChEBI" id="CHEBI:18420"/>
    </cofactor>
</comment>
<evidence type="ECO:0000256" key="6">
    <source>
        <dbReference type="ARBA" id="ARBA00022723"/>
    </source>
</evidence>
<dbReference type="EMBL" id="UINC01016878">
    <property type="protein sequence ID" value="SVA69941.1"/>
    <property type="molecule type" value="Genomic_DNA"/>
</dbReference>
<keyword evidence="9" id="KW-0694">RNA-binding</keyword>
<keyword evidence="3" id="KW-0808">Transferase</keyword>
<dbReference type="GO" id="GO:0016779">
    <property type="term" value="F:nucleotidyltransferase activity"/>
    <property type="evidence" value="ECO:0007669"/>
    <property type="project" value="UniProtKB-KW"/>
</dbReference>
<dbReference type="CDD" id="cd05398">
    <property type="entry name" value="NT_ClassII-CCAase"/>
    <property type="match status" value="1"/>
</dbReference>
<dbReference type="Gene3D" id="3.30.460.10">
    <property type="entry name" value="Beta Polymerase, domain 2"/>
    <property type="match status" value="1"/>
</dbReference>
<feature type="domain" description="Poly A polymerase head" evidence="10">
    <location>
        <begin position="73"/>
        <end position="199"/>
    </location>
</feature>
<name>A0A381XZT6_9ZZZZ</name>
<dbReference type="InterPro" id="IPR043519">
    <property type="entry name" value="NT_sf"/>
</dbReference>
<dbReference type="GO" id="GO:0046872">
    <property type="term" value="F:metal ion binding"/>
    <property type="evidence" value="ECO:0007669"/>
    <property type="project" value="UniProtKB-KW"/>
</dbReference>
<evidence type="ECO:0000313" key="11">
    <source>
        <dbReference type="EMBL" id="SVA69941.1"/>
    </source>
</evidence>
<reference evidence="11" key="1">
    <citation type="submission" date="2018-05" db="EMBL/GenBank/DDBJ databases">
        <authorList>
            <person name="Lanie J.A."/>
            <person name="Ng W.-L."/>
            <person name="Kazmierczak K.M."/>
            <person name="Andrzejewski T.M."/>
            <person name="Davidsen T.M."/>
            <person name="Wayne K.J."/>
            <person name="Tettelin H."/>
            <person name="Glass J.I."/>
            <person name="Rusch D."/>
            <person name="Podicherti R."/>
            <person name="Tsui H.-C.T."/>
            <person name="Winkler M.E."/>
        </authorList>
    </citation>
    <scope>NUCLEOTIDE SEQUENCE</scope>
</reference>
<protein>
    <recommendedName>
        <fullName evidence="10">Poly A polymerase head domain-containing protein</fullName>
    </recommendedName>
</protein>
<keyword evidence="2" id="KW-0820">tRNA-binding</keyword>
<evidence type="ECO:0000259" key="10">
    <source>
        <dbReference type="Pfam" id="PF01743"/>
    </source>
</evidence>
<evidence type="ECO:0000256" key="2">
    <source>
        <dbReference type="ARBA" id="ARBA00022555"/>
    </source>
</evidence>
<proteinExistence type="predicted"/>